<dbReference type="EMBL" id="JAGINU010000001">
    <property type="protein sequence ID" value="MBP2367411.1"/>
    <property type="molecule type" value="Genomic_DNA"/>
</dbReference>
<dbReference type="RefSeq" id="WP_210027545.1">
    <property type="nucleotide sequence ID" value="NZ_JAGINU010000001.1"/>
</dbReference>
<dbReference type="Proteomes" id="UP001519295">
    <property type="component" value="Unassembled WGS sequence"/>
</dbReference>
<feature type="region of interest" description="Disordered" evidence="1">
    <location>
        <begin position="1"/>
        <end position="42"/>
    </location>
</feature>
<evidence type="ECO:0000313" key="2">
    <source>
        <dbReference type="EMBL" id="MBP2367411.1"/>
    </source>
</evidence>
<evidence type="ECO:0000256" key="1">
    <source>
        <dbReference type="SAM" id="MobiDB-lite"/>
    </source>
</evidence>
<evidence type="ECO:0000313" key="3">
    <source>
        <dbReference type="Proteomes" id="UP001519295"/>
    </source>
</evidence>
<proteinExistence type="predicted"/>
<accession>A0ABS4VU13</accession>
<comment type="caution">
    <text evidence="2">The sequence shown here is derived from an EMBL/GenBank/DDBJ whole genome shotgun (WGS) entry which is preliminary data.</text>
</comment>
<gene>
    <name evidence="2" type="ORF">JOF36_003107</name>
</gene>
<organism evidence="2 3">
    <name type="scientific">Pseudonocardia parietis</name>
    <dbReference type="NCBI Taxonomy" id="570936"/>
    <lineage>
        <taxon>Bacteria</taxon>
        <taxon>Bacillati</taxon>
        <taxon>Actinomycetota</taxon>
        <taxon>Actinomycetes</taxon>
        <taxon>Pseudonocardiales</taxon>
        <taxon>Pseudonocardiaceae</taxon>
        <taxon>Pseudonocardia</taxon>
    </lineage>
</organism>
<sequence>MNQSSRSAAGSIPVEAGTSAEIEARSDRLPITSRHRRSTVVPASAVEDPELIAVFADIAAAGRADGAP</sequence>
<protein>
    <recommendedName>
        <fullName evidence="4">Prevent-host-death family protein</fullName>
    </recommendedName>
</protein>
<evidence type="ECO:0008006" key="4">
    <source>
        <dbReference type="Google" id="ProtNLM"/>
    </source>
</evidence>
<keyword evidence="3" id="KW-1185">Reference proteome</keyword>
<reference evidence="2 3" key="1">
    <citation type="submission" date="2021-03" db="EMBL/GenBank/DDBJ databases">
        <title>Sequencing the genomes of 1000 actinobacteria strains.</title>
        <authorList>
            <person name="Klenk H.-P."/>
        </authorList>
    </citation>
    <scope>NUCLEOTIDE SEQUENCE [LARGE SCALE GENOMIC DNA]</scope>
    <source>
        <strain evidence="2 3">DSM 45256</strain>
    </source>
</reference>
<name>A0ABS4VU13_9PSEU</name>